<evidence type="ECO:0000313" key="2">
    <source>
        <dbReference type="Proteomes" id="UP000191024"/>
    </source>
</evidence>
<dbReference type="GO" id="GO:0070390">
    <property type="term" value="C:transcription export complex 2"/>
    <property type="evidence" value="ECO:0007669"/>
    <property type="project" value="TreeGrafter"/>
</dbReference>
<dbReference type="InterPro" id="IPR045114">
    <property type="entry name" value="Csn12-like"/>
</dbReference>
<proteinExistence type="predicted"/>
<gene>
    <name evidence="1" type="ORF">LAMI_0H08196G</name>
</gene>
<dbReference type="PANTHER" id="PTHR12732:SF8">
    <property type="entry name" value="NUCLEAR MRNA EXPORT PROTEIN THP1"/>
    <property type="match status" value="1"/>
</dbReference>
<dbReference type="PANTHER" id="PTHR12732">
    <property type="entry name" value="UNCHARACTERIZED PROTEASOME COMPONENT REGION PCI-CONTAINING"/>
    <property type="match status" value="1"/>
</dbReference>
<organism evidence="1 2">
    <name type="scientific">Lachancea mirantina</name>
    <dbReference type="NCBI Taxonomy" id="1230905"/>
    <lineage>
        <taxon>Eukaryota</taxon>
        <taxon>Fungi</taxon>
        <taxon>Dikarya</taxon>
        <taxon>Ascomycota</taxon>
        <taxon>Saccharomycotina</taxon>
        <taxon>Saccharomycetes</taxon>
        <taxon>Saccharomycetales</taxon>
        <taxon>Saccharomycetaceae</taxon>
        <taxon>Lachancea</taxon>
    </lineage>
</organism>
<dbReference type="AlphaFoldDB" id="A0A1G4KG29"/>
<protein>
    <submittedName>
        <fullName evidence="1">LAMI_0H08196g1_1</fullName>
    </submittedName>
</protein>
<dbReference type="SMART" id="SM00753">
    <property type="entry name" value="PAM"/>
    <property type="match status" value="1"/>
</dbReference>
<evidence type="ECO:0000313" key="1">
    <source>
        <dbReference type="EMBL" id="SCV03443.1"/>
    </source>
</evidence>
<dbReference type="OrthoDB" id="5404651at2759"/>
<dbReference type="GO" id="GO:0000973">
    <property type="term" value="P:post-transcriptional tethering of RNA polymerase II gene DNA at nuclear periphery"/>
    <property type="evidence" value="ECO:0007669"/>
    <property type="project" value="TreeGrafter"/>
</dbReference>
<name>A0A1G4KG29_9SACH</name>
<dbReference type="GO" id="GO:0003723">
    <property type="term" value="F:RNA binding"/>
    <property type="evidence" value="ECO:0007669"/>
    <property type="project" value="InterPro"/>
</dbReference>
<dbReference type="EMBL" id="LT598468">
    <property type="protein sequence ID" value="SCV03443.1"/>
    <property type="molecule type" value="Genomic_DNA"/>
</dbReference>
<dbReference type="STRING" id="1230905.A0A1G4KG29"/>
<reference evidence="2" key="1">
    <citation type="submission" date="2016-03" db="EMBL/GenBank/DDBJ databases">
        <authorList>
            <person name="Devillers H."/>
        </authorList>
    </citation>
    <scope>NUCLEOTIDE SEQUENCE [LARGE SCALE GENOMIC DNA]</scope>
</reference>
<dbReference type="GO" id="GO:0006368">
    <property type="term" value="P:transcription elongation by RNA polymerase II"/>
    <property type="evidence" value="ECO:0007669"/>
    <property type="project" value="TreeGrafter"/>
</dbReference>
<sequence>MVGHGGQSGLQQVFGSLHDGDASVLNIDLEANGQLIAQVQKEIQRFKDDKSIEQMVEAENFHNGSWTRFNMLVVSFLKFCRDVNPWSVSESADLIFELYQGLGNCLLNDTYPVQELVQLYCTMTEYVVKMSRRLDSHYCHLGTRKHQFLTITTAVISKVFNSVKPHHDEAFVSFEDLSQKQQILLYLANKLNNCYILMGSSSSCANIFKNVKPKSALSQFSEFPLRERVEYRYLLGRYYLLNHRVSNAFHQLNSAFSLLATQRTMSDPLRRNMRRVLKFLVPASMMFGKLPSTQLVAEIDPALAHMYVGLIHAIKSGHFDSFYQWLYEHELQLRSDCLLLLLLEKIPVLLYRNLVRRIVRELCIPQNSNKLPYGVVQNILEVSLRRRLGEPQLPLIYTAVHDPANVENVLETLVNLTLFRANCFPLSNQCVFSKTTNISSIFPPVNEKLTALFPLNGEDSWLDT</sequence>
<keyword evidence="2" id="KW-1185">Reference proteome</keyword>
<dbReference type="Proteomes" id="UP000191024">
    <property type="component" value="Chromosome H"/>
</dbReference>
<dbReference type="GO" id="GO:0016973">
    <property type="term" value="P:poly(A)+ mRNA export from nucleus"/>
    <property type="evidence" value="ECO:0007669"/>
    <property type="project" value="TreeGrafter"/>
</dbReference>
<accession>A0A1G4KG29</accession>
<dbReference type="GO" id="GO:0003690">
    <property type="term" value="F:double-stranded DNA binding"/>
    <property type="evidence" value="ECO:0007669"/>
    <property type="project" value="InterPro"/>
</dbReference>